<comment type="caution">
    <text evidence="5">The sequence shown here is derived from an EMBL/GenBank/DDBJ whole genome shotgun (WGS) entry which is preliminary data.</text>
</comment>
<feature type="domain" description="AMP-dependent synthetase/ligase" evidence="3">
    <location>
        <begin position="9"/>
        <end position="381"/>
    </location>
</feature>
<evidence type="ECO:0000313" key="6">
    <source>
        <dbReference type="Proteomes" id="UP000316096"/>
    </source>
</evidence>
<dbReference type="PANTHER" id="PTHR43767">
    <property type="entry name" value="LONG-CHAIN-FATTY-ACID--COA LIGASE"/>
    <property type="match status" value="1"/>
</dbReference>
<dbReference type="CDD" id="cd05936">
    <property type="entry name" value="FC-FACS_FadD_like"/>
    <property type="match status" value="1"/>
</dbReference>
<accession>A0A543CRC9</accession>
<dbReference type="OrthoDB" id="4363623at2"/>
<protein>
    <submittedName>
        <fullName evidence="5">Long-chain acyl-CoA synthetase</fullName>
    </submittedName>
</protein>
<dbReference type="SUPFAM" id="SSF56801">
    <property type="entry name" value="Acetyl-CoA synthetase-like"/>
    <property type="match status" value="1"/>
</dbReference>
<dbReference type="Pfam" id="PF13193">
    <property type="entry name" value="AMP-binding_C"/>
    <property type="match status" value="1"/>
</dbReference>
<dbReference type="FunFam" id="3.30.300.30:FF:000008">
    <property type="entry name" value="2,3-dihydroxybenzoate-AMP ligase"/>
    <property type="match status" value="1"/>
</dbReference>
<comment type="similarity">
    <text evidence="1">Belongs to the ATP-dependent AMP-binding enzyme family.</text>
</comment>
<dbReference type="PROSITE" id="PS00455">
    <property type="entry name" value="AMP_BINDING"/>
    <property type="match status" value="1"/>
</dbReference>
<dbReference type="GO" id="GO:0016877">
    <property type="term" value="F:ligase activity, forming carbon-sulfur bonds"/>
    <property type="evidence" value="ECO:0007669"/>
    <property type="project" value="UniProtKB-ARBA"/>
</dbReference>
<proteinExistence type="inferred from homology"/>
<evidence type="ECO:0000313" key="5">
    <source>
        <dbReference type="EMBL" id="TQL99651.1"/>
    </source>
</evidence>
<dbReference type="Gene3D" id="3.40.50.12780">
    <property type="entry name" value="N-terminal domain of ligase-like"/>
    <property type="match status" value="1"/>
</dbReference>
<evidence type="ECO:0000256" key="2">
    <source>
        <dbReference type="ARBA" id="ARBA00022598"/>
    </source>
</evidence>
<dbReference type="InterPro" id="IPR045851">
    <property type="entry name" value="AMP-bd_C_sf"/>
</dbReference>
<dbReference type="Proteomes" id="UP000316096">
    <property type="component" value="Unassembled WGS sequence"/>
</dbReference>
<dbReference type="Gene3D" id="3.30.300.30">
    <property type="match status" value="1"/>
</dbReference>
<dbReference type="InterPro" id="IPR000873">
    <property type="entry name" value="AMP-dep_synth/lig_dom"/>
</dbReference>
<dbReference type="EMBL" id="VFOZ01000001">
    <property type="protein sequence ID" value="TQL99651.1"/>
    <property type="molecule type" value="Genomic_DNA"/>
</dbReference>
<evidence type="ECO:0000259" key="3">
    <source>
        <dbReference type="Pfam" id="PF00501"/>
    </source>
</evidence>
<gene>
    <name evidence="5" type="ORF">FB559_5349</name>
</gene>
<keyword evidence="6" id="KW-1185">Reference proteome</keyword>
<feature type="domain" description="AMP-binding enzyme C-terminal" evidence="4">
    <location>
        <begin position="431"/>
        <end position="506"/>
    </location>
</feature>
<name>A0A543CRC9_9ACTN</name>
<dbReference type="RefSeq" id="WP_141958607.1">
    <property type="nucleotide sequence ID" value="NZ_VFOZ01000001.1"/>
</dbReference>
<reference evidence="5 6" key="1">
    <citation type="submission" date="2019-06" db="EMBL/GenBank/DDBJ databases">
        <title>Sequencing the genomes of 1000 actinobacteria strains.</title>
        <authorList>
            <person name="Klenk H.-P."/>
        </authorList>
    </citation>
    <scope>NUCLEOTIDE SEQUENCE [LARGE SCALE GENOMIC DNA]</scope>
    <source>
        <strain evidence="5 6">DSM 102200</strain>
    </source>
</reference>
<dbReference type="InterPro" id="IPR020845">
    <property type="entry name" value="AMP-binding_CS"/>
</dbReference>
<evidence type="ECO:0000259" key="4">
    <source>
        <dbReference type="Pfam" id="PF13193"/>
    </source>
</evidence>
<keyword evidence="2" id="KW-0436">Ligase</keyword>
<dbReference type="Pfam" id="PF00501">
    <property type="entry name" value="AMP-binding"/>
    <property type="match status" value="1"/>
</dbReference>
<dbReference type="AlphaFoldDB" id="A0A543CRC9"/>
<dbReference type="InterPro" id="IPR042099">
    <property type="entry name" value="ANL_N_sf"/>
</dbReference>
<dbReference type="InterPro" id="IPR025110">
    <property type="entry name" value="AMP-bd_C"/>
</dbReference>
<dbReference type="InterPro" id="IPR050237">
    <property type="entry name" value="ATP-dep_AMP-bd_enzyme"/>
</dbReference>
<organism evidence="5 6">
    <name type="scientific">Actinoallomurus bryophytorum</name>
    <dbReference type="NCBI Taxonomy" id="1490222"/>
    <lineage>
        <taxon>Bacteria</taxon>
        <taxon>Bacillati</taxon>
        <taxon>Actinomycetota</taxon>
        <taxon>Actinomycetes</taxon>
        <taxon>Streptosporangiales</taxon>
        <taxon>Thermomonosporaceae</taxon>
        <taxon>Actinoallomurus</taxon>
    </lineage>
</organism>
<dbReference type="PANTHER" id="PTHR43767:SF12">
    <property type="entry name" value="AMP-DEPENDENT SYNTHETASE AND LIGASE"/>
    <property type="match status" value="1"/>
</dbReference>
<evidence type="ECO:0000256" key="1">
    <source>
        <dbReference type="ARBA" id="ARBA00006432"/>
    </source>
</evidence>
<sequence>MLNLSVVLDDTARETPDREALVFGDLRLSYAFVNTIANQVANLLRSRGVRPGDKVALACPNVPYFPMVYFGILKAGAVVVPLNVLLKRREIAYHLEDSEAKALFAFEGTPELPLGEASRGAFDDIPGCTDFFVLPATPLATETPHGESFWAALDGQAGAFETARTEATDTAVILYTSGTTGRPKGAELSHQNMLMNAMVCDGMFESDGDDVFLAALPLFHAFGQSVVLNTGFLRQATVVLMPRFEPGAALDLMLAEKVTFFAGVPTMYWGLLTHDGGHTAEQLGQIASALTTASSGGAALPLEVLNRFSERFGVNIVEGYGLSETSPVASFNRPDRPARPGSIGLPIWGVEMKLIEDDWKDAGDGPGEIAIRGHCVMKGYHQRPEATGEAMRDGWFRTGDIARRDEDGYYYIIDRSKDMIIRGGFNVYPREVEEVLMTHPAVSLAAVVGVPSDSHGEEIKAYVIPVFGATTTADELVEWSKENLASYKYPRTIEFRDELPMTATGKILKRELR</sequence>